<evidence type="ECO:0000313" key="1">
    <source>
        <dbReference type="EMBL" id="OLQ11252.1"/>
    </source>
</evidence>
<dbReference type="AlphaFoldDB" id="A0A1Q9EUZ0"/>
<dbReference type="EMBL" id="LSRX01000062">
    <property type="protein sequence ID" value="OLQ11252.1"/>
    <property type="molecule type" value="Genomic_DNA"/>
</dbReference>
<name>A0A1Q9EUZ0_SYMMI</name>
<evidence type="ECO:0000313" key="2">
    <source>
        <dbReference type="Proteomes" id="UP000186817"/>
    </source>
</evidence>
<accession>A0A1Q9EUZ0</accession>
<protein>
    <submittedName>
        <fullName evidence="1">Uncharacterized protein</fullName>
    </submittedName>
</protein>
<gene>
    <name evidence="1" type="ORF">AK812_SmicGene4939</name>
</gene>
<reference evidence="1 2" key="1">
    <citation type="submission" date="2016-02" db="EMBL/GenBank/DDBJ databases">
        <title>Genome analysis of coral dinoflagellate symbionts highlights evolutionary adaptations to a symbiotic lifestyle.</title>
        <authorList>
            <person name="Aranda M."/>
            <person name="Li Y."/>
            <person name="Liew Y.J."/>
            <person name="Baumgarten S."/>
            <person name="Simakov O."/>
            <person name="Wilson M."/>
            <person name="Piel J."/>
            <person name="Ashoor H."/>
            <person name="Bougouffa S."/>
            <person name="Bajic V.B."/>
            <person name="Ryu T."/>
            <person name="Ravasi T."/>
            <person name="Bayer T."/>
            <person name="Micklem G."/>
            <person name="Kim H."/>
            <person name="Bhak J."/>
            <person name="Lajeunesse T.C."/>
            <person name="Voolstra C.R."/>
        </authorList>
    </citation>
    <scope>NUCLEOTIDE SEQUENCE [LARGE SCALE GENOMIC DNA]</scope>
    <source>
        <strain evidence="1 2">CCMP2467</strain>
    </source>
</reference>
<organism evidence="1 2">
    <name type="scientific">Symbiodinium microadriaticum</name>
    <name type="common">Dinoflagellate</name>
    <name type="synonym">Zooxanthella microadriatica</name>
    <dbReference type="NCBI Taxonomy" id="2951"/>
    <lineage>
        <taxon>Eukaryota</taxon>
        <taxon>Sar</taxon>
        <taxon>Alveolata</taxon>
        <taxon>Dinophyceae</taxon>
        <taxon>Suessiales</taxon>
        <taxon>Symbiodiniaceae</taxon>
        <taxon>Symbiodinium</taxon>
    </lineage>
</organism>
<dbReference type="Proteomes" id="UP000186817">
    <property type="component" value="Unassembled WGS sequence"/>
</dbReference>
<keyword evidence="2" id="KW-1185">Reference proteome</keyword>
<sequence>MFDDDVVVEGMALTTKVTKLMMIAPRVPRLTKVSILLLPSLVLGGTGILSHFILREPAIKDLSPAHTGPSLLMPGIGGYAPAGQTTCDMCRGTILGYHARQGTPPTWDLGDMLQDTIGWDAEADIPEAQVRAGIADTIGFKWLLAKDGVTDLQDLANLFADSCPPDRLFGVKGDFTPDTAHDASEDDEGVAGVDATFRAHFVVAVPGYVLEKVCVEIVVPATPQEVYQWVQHARNHETSSLFPDLVAVRPQPCPGTGVLIGCAEWDIDSRIVCIDTTAIDHRIFAVKAPAYANSAQLIALAQLPHNAGFAVLAGGDQQPLPDATVIHIARGDLFTFVPEDHAPRDYHTFEQVEFQAGRVHQVKATNQPDFLPIVRF</sequence>
<comment type="caution">
    <text evidence="1">The sequence shown here is derived from an EMBL/GenBank/DDBJ whole genome shotgun (WGS) entry which is preliminary data.</text>
</comment>
<proteinExistence type="predicted"/>